<feature type="transmembrane region" description="Helical" evidence="2">
    <location>
        <begin position="326"/>
        <end position="343"/>
    </location>
</feature>
<keyword evidence="1 4" id="KW-0378">Hydrolase</keyword>
<comment type="caution">
    <text evidence="4">The sequence shown here is derived from an EMBL/GenBank/DDBJ whole genome shotgun (WGS) entry which is preliminary data.</text>
</comment>
<dbReference type="Gene3D" id="3.60.110.10">
    <property type="entry name" value="Carbon-nitrogen hydrolase"/>
    <property type="match status" value="1"/>
</dbReference>
<dbReference type="PANTHER" id="PTHR43674">
    <property type="entry name" value="NITRILASE C965.09-RELATED"/>
    <property type="match status" value="1"/>
</dbReference>
<name>A0A1E1KKA2_9HELO</name>
<dbReference type="PANTHER" id="PTHR43674:SF16">
    <property type="entry name" value="CARBON-NITROGEN FAMILY, PUTATIVE (AFU_ORTHOLOGUE AFUA_5G02350)-RELATED"/>
    <property type="match status" value="1"/>
</dbReference>
<dbReference type="InterPro" id="IPR050345">
    <property type="entry name" value="Aliph_Amidase/BUP"/>
</dbReference>
<keyword evidence="2" id="KW-0812">Transmembrane</keyword>
<dbReference type="SUPFAM" id="SSF56317">
    <property type="entry name" value="Carbon-nitrogen hydrolase"/>
    <property type="match status" value="1"/>
</dbReference>
<sequence length="344" mass="37866">MAPVYRIAVIQLHVKPLQPARNFATAARFIRNAAAQGCHLAVLPEFHLTNWLPTDPHFEAACASWETYLESYKILARELSISCFISSDGTVLGSYVKKNLWGPTEREFLSSGHPTLNQAFDTPLGKVGLLICWDLAFPEAWRELIAGGAKIIIVPTLWTRSGASAQGLKWNPSAPALFLDSVLTARTYENTCAVVFSNAGGRPGGDYIGLSQVTVPYVGPLCRLGSAAEGMAVAELDMQILEDAEQNYAIRADLERGGPLEGYRSNTSRDKIDVMWMSLSSYTFHLTVIALEVFRRLSQPSPHSSHFLSYKTRINLLTNTSADLQAFVYLLLVAVLLSLLWPFG</sequence>
<proteinExistence type="predicted"/>
<keyword evidence="5" id="KW-1185">Reference proteome</keyword>
<protein>
    <submittedName>
        <fullName evidence="4">Related to carbon-nitrogen family hydrolase</fullName>
    </submittedName>
</protein>
<accession>A0A1E1KKA2</accession>
<reference evidence="5" key="1">
    <citation type="submission" date="2016-03" db="EMBL/GenBank/DDBJ databases">
        <authorList>
            <person name="Ploux O."/>
        </authorList>
    </citation>
    <scope>NUCLEOTIDE SEQUENCE [LARGE SCALE GENOMIC DNA]</scope>
    <source>
        <strain evidence="5">UK7</strain>
    </source>
</reference>
<feature type="domain" description="CN hydrolase" evidence="3">
    <location>
        <begin position="5"/>
        <end position="238"/>
    </location>
</feature>
<dbReference type="InterPro" id="IPR003010">
    <property type="entry name" value="C-N_Hydrolase"/>
</dbReference>
<dbReference type="AlphaFoldDB" id="A0A1E1KKA2"/>
<dbReference type="InParanoid" id="A0A1E1KKA2"/>
<dbReference type="Proteomes" id="UP000178129">
    <property type="component" value="Unassembled WGS sequence"/>
</dbReference>
<dbReference type="EMBL" id="FJUW01000015">
    <property type="protein sequence ID" value="CZS98446.1"/>
    <property type="molecule type" value="Genomic_DNA"/>
</dbReference>
<evidence type="ECO:0000313" key="5">
    <source>
        <dbReference type="Proteomes" id="UP000178129"/>
    </source>
</evidence>
<organism evidence="4 5">
    <name type="scientific">Rhynchosporium graminicola</name>
    <dbReference type="NCBI Taxonomy" id="2792576"/>
    <lineage>
        <taxon>Eukaryota</taxon>
        <taxon>Fungi</taxon>
        <taxon>Dikarya</taxon>
        <taxon>Ascomycota</taxon>
        <taxon>Pezizomycotina</taxon>
        <taxon>Leotiomycetes</taxon>
        <taxon>Helotiales</taxon>
        <taxon>Ploettnerulaceae</taxon>
        <taxon>Rhynchosporium</taxon>
    </lineage>
</organism>
<dbReference type="PROSITE" id="PS50263">
    <property type="entry name" value="CN_HYDROLASE"/>
    <property type="match status" value="1"/>
</dbReference>
<dbReference type="CDD" id="cd07197">
    <property type="entry name" value="nitrilase"/>
    <property type="match status" value="1"/>
</dbReference>
<evidence type="ECO:0000256" key="2">
    <source>
        <dbReference type="SAM" id="Phobius"/>
    </source>
</evidence>
<evidence type="ECO:0000259" key="3">
    <source>
        <dbReference type="PROSITE" id="PS50263"/>
    </source>
</evidence>
<evidence type="ECO:0000256" key="1">
    <source>
        <dbReference type="ARBA" id="ARBA00022801"/>
    </source>
</evidence>
<dbReference type="STRING" id="914237.A0A1E1KKA2"/>
<dbReference type="Pfam" id="PF00795">
    <property type="entry name" value="CN_hydrolase"/>
    <property type="match status" value="1"/>
</dbReference>
<dbReference type="GO" id="GO:0016811">
    <property type="term" value="F:hydrolase activity, acting on carbon-nitrogen (but not peptide) bonds, in linear amides"/>
    <property type="evidence" value="ECO:0007669"/>
    <property type="project" value="TreeGrafter"/>
</dbReference>
<gene>
    <name evidence="4" type="ORF">RCO7_04185</name>
</gene>
<keyword evidence="2" id="KW-1133">Transmembrane helix</keyword>
<dbReference type="InterPro" id="IPR036526">
    <property type="entry name" value="C-N_Hydrolase_sf"/>
</dbReference>
<evidence type="ECO:0000313" key="4">
    <source>
        <dbReference type="EMBL" id="CZS98446.1"/>
    </source>
</evidence>
<keyword evidence="2" id="KW-0472">Membrane</keyword>